<organism evidence="1 2">
    <name type="scientific">Hibiscus syriacus</name>
    <name type="common">Rose of Sharon</name>
    <dbReference type="NCBI Taxonomy" id="106335"/>
    <lineage>
        <taxon>Eukaryota</taxon>
        <taxon>Viridiplantae</taxon>
        <taxon>Streptophyta</taxon>
        <taxon>Embryophyta</taxon>
        <taxon>Tracheophyta</taxon>
        <taxon>Spermatophyta</taxon>
        <taxon>Magnoliopsida</taxon>
        <taxon>eudicotyledons</taxon>
        <taxon>Gunneridae</taxon>
        <taxon>Pentapetalae</taxon>
        <taxon>rosids</taxon>
        <taxon>malvids</taxon>
        <taxon>Malvales</taxon>
        <taxon>Malvaceae</taxon>
        <taxon>Malvoideae</taxon>
        <taxon>Hibiscus</taxon>
    </lineage>
</organism>
<accession>A0A6A2ZZ15</accession>
<dbReference type="GO" id="GO:0005634">
    <property type="term" value="C:nucleus"/>
    <property type="evidence" value="ECO:0007669"/>
    <property type="project" value="TreeGrafter"/>
</dbReference>
<dbReference type="PANTHER" id="PTHR23068">
    <property type="entry name" value="DNA CYTOSINE-5- -METHYLTRANSFERASE 3-RELATED"/>
    <property type="match status" value="1"/>
</dbReference>
<dbReference type="InterPro" id="IPR050390">
    <property type="entry name" value="C5-Methyltransferase"/>
</dbReference>
<name>A0A6A2ZZ15_HIBSY</name>
<sequence>MGEKPIYANSNLMHLARLHIQWMISQILIVLSDTEEILNSDSDEENKLLFLTKMGYSEAEALITMERCGPDSSITELKDFICADQMAKVTDAFLPVEDQITQRTLPEDAIGPPYFYYENVALAPVGVWTKMSRKCQIDRKDCKDLEAYDDEPPLSVQNDAEVTFYCLGISLKTDVQELNDDQLEQLMSRFSNSTLLSVASSVTTLLEEINIIRMN</sequence>
<dbReference type="Proteomes" id="UP000436088">
    <property type="component" value="Unassembled WGS sequence"/>
</dbReference>
<gene>
    <name evidence="1" type="ORF">F3Y22_tig00110633pilonHSYRG00122</name>
</gene>
<dbReference type="AlphaFoldDB" id="A0A6A2ZZ15"/>
<dbReference type="PANTHER" id="PTHR23068:SF25">
    <property type="entry name" value="DNA (CYTOSINE-5)-METHYLTRANSFERASE DRM2"/>
    <property type="match status" value="1"/>
</dbReference>
<keyword evidence="2" id="KW-1185">Reference proteome</keyword>
<evidence type="ECO:0000313" key="2">
    <source>
        <dbReference type="Proteomes" id="UP000436088"/>
    </source>
</evidence>
<comment type="caution">
    <text evidence="1">The sequence shown here is derived from an EMBL/GenBank/DDBJ whole genome shotgun (WGS) entry which is preliminary data.</text>
</comment>
<protein>
    <recommendedName>
        <fullName evidence="3">DNA (Cytosine-5)-methyltransferase DRM1/2</fullName>
    </recommendedName>
</protein>
<evidence type="ECO:0000313" key="1">
    <source>
        <dbReference type="EMBL" id="KAE8697118.1"/>
    </source>
</evidence>
<evidence type="ECO:0008006" key="3">
    <source>
        <dbReference type="Google" id="ProtNLM"/>
    </source>
</evidence>
<dbReference type="EMBL" id="VEPZ02001055">
    <property type="protein sequence ID" value="KAE8697118.1"/>
    <property type="molecule type" value="Genomic_DNA"/>
</dbReference>
<proteinExistence type="predicted"/>
<reference evidence="1" key="1">
    <citation type="submission" date="2019-09" db="EMBL/GenBank/DDBJ databases">
        <title>Draft genome information of white flower Hibiscus syriacus.</title>
        <authorList>
            <person name="Kim Y.-M."/>
        </authorList>
    </citation>
    <scope>NUCLEOTIDE SEQUENCE [LARGE SCALE GENOMIC DNA]</scope>
    <source>
        <strain evidence="1">YM2019G1</strain>
    </source>
</reference>
<dbReference type="GO" id="GO:0003886">
    <property type="term" value="F:DNA (cytosine-5-)-methyltransferase activity"/>
    <property type="evidence" value="ECO:0007669"/>
    <property type="project" value="TreeGrafter"/>
</dbReference>